<organism evidence="2">
    <name type="scientific">Podoviridae sp. cta463</name>
    <dbReference type="NCBI Taxonomy" id="2826561"/>
    <lineage>
        <taxon>Viruses</taxon>
        <taxon>Duplodnaviria</taxon>
        <taxon>Heunggongvirae</taxon>
        <taxon>Uroviricota</taxon>
        <taxon>Caudoviricetes</taxon>
    </lineage>
</organism>
<name>A0A8S5QTR5_9CAUD</name>
<protein>
    <submittedName>
        <fullName evidence="2">Uncharacterized protein</fullName>
    </submittedName>
</protein>
<feature type="compositionally biased region" description="Polar residues" evidence="1">
    <location>
        <begin position="14"/>
        <end position="23"/>
    </location>
</feature>
<feature type="region of interest" description="Disordered" evidence="1">
    <location>
        <begin position="1"/>
        <end position="25"/>
    </location>
</feature>
<reference evidence="2" key="1">
    <citation type="journal article" date="2021" name="Proc. Natl. Acad. Sci. U.S.A.">
        <title>A Catalog of Tens of Thousands of Viruses from Human Metagenomes Reveals Hidden Associations with Chronic Diseases.</title>
        <authorList>
            <person name="Tisza M.J."/>
            <person name="Buck C.B."/>
        </authorList>
    </citation>
    <scope>NUCLEOTIDE SEQUENCE</scope>
    <source>
        <strain evidence="2">Cta463</strain>
    </source>
</reference>
<evidence type="ECO:0000256" key="1">
    <source>
        <dbReference type="SAM" id="MobiDB-lite"/>
    </source>
</evidence>
<evidence type="ECO:0000313" key="2">
    <source>
        <dbReference type="EMBL" id="DAE22241.1"/>
    </source>
</evidence>
<dbReference type="EMBL" id="BK015729">
    <property type="protein sequence ID" value="DAE22241.1"/>
    <property type="molecule type" value="Genomic_DNA"/>
</dbReference>
<proteinExistence type="predicted"/>
<accession>A0A8S5QTR5</accession>
<sequence length="720" mass="78535">MPMVPTFQGGLPQVQDSGNSGFSPISVPQDRTDYDAVMKKALMPVQEWANSAVKALDVQRARVIKAESDDAEREVMSAIDAHLNNPETGYLTKMGRNAMDGYQPAMEAMTRDVNEIVGKLSPQAREAVQSRVYDRMQSAQSQAQRWNASQTRHYQMQSSSSKVEALQADAANHYADPEYLAKSAASVDMELDYQAQLMGWDAETLANQKRAHMDQLQANRFSAWAQDDPVSAFEALRSAPEDSMSADIRRKLDDSLWRQSKGLLAVELAAKHPLTGDKDELWRAINSEKTGLPLIDGLSRARRAELFTSVWTKQKEAQSEWRQDLALREKNSLALIGETGVDADMLSLEQYVEAYGEPEGKRRYDLYESTAETVAAMHGFRKMPVDAMNAVIEASAPVRGSDDYAGQVKRRDALIKARDEITKSRKNDPIAYAISTGDYDTKGIDFDDLNSIVGQVTKRAQNADSMATDYGTKARIFSSEEVSRLKTKIDGLGARDKAAFLGQIADAAGEAGVGIVMRQLGNEYATGFLLSADPSMRANGVPENYFLGKSGIAEKQTKVGIVTSPSTGIPLKVEALNGLIDNPVVREKVVDSITAVAAGKVMNGTSSGEAMTQAMMEIVGDIQEHNGYKVALKGGVRLSDLESAVRSNVRNFERLKGVVAKLPDGTPLTGQEVAKILPAARLRLSTTGVDNDFDVIMANGQKLIQADGSPFTIRVVSFAK</sequence>